<gene>
    <name evidence="4" type="ORF">ALP84_01847</name>
    <name evidence="3" type="ORF">PSCICP_45970</name>
</gene>
<sequence length="242" mass="27097">MIPSLAPLFTGPLADYGEKLQLRSLPRADVPGDLFFEHEHFSAFVNGLLLRYKTDERLALVSLWSKWYFSTFMAPVMAASLLQQSALPLALAYTGLQLGDDSRPKALHLAHAGKPLPACSAFERFHDLIDNHLTPVIDALVKVTRASPRLFWSNAGNTFEFVTSRLDLHPLASPQSTAPAREILTARLRPDGRRNPLFAPVRYHDTGADEPLRLRRICCIRYRLPGVGYCSSCPLDECRQQD</sequence>
<dbReference type="RefSeq" id="WP_025260197.1">
    <property type="nucleotide sequence ID" value="NZ_BLVX01000009.1"/>
</dbReference>
<proteinExistence type="predicted"/>
<evidence type="ECO:0000259" key="2">
    <source>
        <dbReference type="Pfam" id="PF11575"/>
    </source>
</evidence>
<dbReference type="InterPro" id="IPR024726">
    <property type="entry name" value="FhuF_C"/>
</dbReference>
<comment type="caution">
    <text evidence="4">The sequence shown here is derived from an EMBL/GenBank/DDBJ whole genome shotgun (WGS) entry which is preliminary data.</text>
</comment>
<dbReference type="NCBIfam" id="TIGR03951">
    <property type="entry name" value="Fe_III_red_FhuF"/>
    <property type="match status" value="1"/>
</dbReference>
<dbReference type="Proteomes" id="UP000278332">
    <property type="component" value="Unassembled WGS sequence"/>
</dbReference>
<dbReference type="GO" id="GO:0051537">
    <property type="term" value="F:2 iron, 2 sulfur cluster binding"/>
    <property type="evidence" value="ECO:0007669"/>
    <property type="project" value="InterPro"/>
</dbReference>
<dbReference type="InterPro" id="IPR022770">
    <property type="entry name" value="IucA/IucC-like_C"/>
</dbReference>
<evidence type="ECO:0000313" key="3">
    <source>
        <dbReference type="EMBL" id="GFM94625.1"/>
    </source>
</evidence>
<evidence type="ECO:0000313" key="5">
    <source>
        <dbReference type="Proteomes" id="UP000278332"/>
    </source>
</evidence>
<name>A0A3M4VTG9_PSECI</name>
<dbReference type="GeneID" id="93659291"/>
<reference evidence="4 5" key="1">
    <citation type="submission" date="2018-08" db="EMBL/GenBank/DDBJ databases">
        <title>Recombination of ecologically and evolutionarily significant loci maintains genetic cohesion in the Pseudomonas syringae species complex.</title>
        <authorList>
            <person name="Dillon M."/>
            <person name="Thakur S."/>
            <person name="Almeida R.N.D."/>
            <person name="Weir B.S."/>
            <person name="Guttman D.S."/>
        </authorList>
    </citation>
    <scope>NUCLEOTIDE SEQUENCE [LARGE SCALE GENOMIC DNA]</scope>
    <source>
        <strain evidence="4 5">ICMP 6917</strain>
    </source>
</reference>
<organism evidence="4 5">
    <name type="scientific">Pseudomonas cichorii</name>
    <dbReference type="NCBI Taxonomy" id="36746"/>
    <lineage>
        <taxon>Bacteria</taxon>
        <taxon>Pseudomonadati</taxon>
        <taxon>Pseudomonadota</taxon>
        <taxon>Gammaproteobacteria</taxon>
        <taxon>Pseudomonadales</taxon>
        <taxon>Pseudomonadaceae</taxon>
        <taxon>Pseudomonas</taxon>
    </lineage>
</organism>
<evidence type="ECO:0000313" key="6">
    <source>
        <dbReference type="Proteomes" id="UP000614982"/>
    </source>
</evidence>
<dbReference type="Pfam" id="PF11575">
    <property type="entry name" value="FhuF_C"/>
    <property type="match status" value="1"/>
</dbReference>
<dbReference type="Pfam" id="PF06276">
    <property type="entry name" value="FhuF"/>
    <property type="match status" value="1"/>
</dbReference>
<dbReference type="EMBL" id="RBRY01000109">
    <property type="protein sequence ID" value="RMR55156.1"/>
    <property type="molecule type" value="Genomic_DNA"/>
</dbReference>
<evidence type="ECO:0000259" key="1">
    <source>
        <dbReference type="Pfam" id="PF06276"/>
    </source>
</evidence>
<reference evidence="3 6" key="2">
    <citation type="submission" date="2020-05" db="EMBL/GenBank/DDBJ databases">
        <title>Genetic diversity of Pseudomonas cichorii.</title>
        <authorList>
            <person name="Tani S."/>
            <person name="Yagi H."/>
            <person name="Hashimoto S."/>
            <person name="Iiyama K."/>
            <person name="Furuya N."/>
        </authorList>
    </citation>
    <scope>NUCLEOTIDE SEQUENCE [LARGE SCALE GENOMIC DNA]</scope>
    <source>
        <strain evidence="3 6">LMG 2162</strain>
    </source>
</reference>
<feature type="domain" description="Aerobactin siderophore biosynthesis IucA/IucC-like C-terminal" evidence="1">
    <location>
        <begin position="62"/>
        <end position="206"/>
    </location>
</feature>
<dbReference type="Proteomes" id="UP000614982">
    <property type="component" value="Unassembled WGS sequence"/>
</dbReference>
<dbReference type="EMBL" id="BLWA01000019">
    <property type="protein sequence ID" value="GFM94625.1"/>
    <property type="molecule type" value="Genomic_DNA"/>
</dbReference>
<accession>A0A3M4VTG9</accession>
<protein>
    <submittedName>
        <fullName evidence="3">Siderophore-iron reductase FhuF</fullName>
    </submittedName>
</protein>
<feature type="domain" description="Ferric siderophore reductase C-terminal" evidence="2">
    <location>
        <begin position="215"/>
        <end position="235"/>
    </location>
</feature>
<keyword evidence="6" id="KW-1185">Reference proteome</keyword>
<dbReference type="AlphaFoldDB" id="A0A3M4VTG9"/>
<dbReference type="GO" id="GO:0003824">
    <property type="term" value="F:catalytic activity"/>
    <property type="evidence" value="ECO:0007669"/>
    <property type="project" value="UniProtKB-ARBA"/>
</dbReference>
<dbReference type="PRINTS" id="PR01714">
    <property type="entry name" value="2FE2SRDCTASE"/>
</dbReference>
<dbReference type="OrthoDB" id="8993954at2"/>
<dbReference type="InterPro" id="IPR008090">
    <property type="entry name" value="Fe_iron_reduct"/>
</dbReference>
<evidence type="ECO:0000313" key="4">
    <source>
        <dbReference type="EMBL" id="RMR55156.1"/>
    </source>
</evidence>